<comment type="caution">
    <text evidence="10">The sequence shown here is derived from an EMBL/GenBank/DDBJ whole genome shotgun (WGS) entry which is preliminary data.</text>
</comment>
<proteinExistence type="inferred from homology"/>
<evidence type="ECO:0000313" key="11">
    <source>
        <dbReference type="Proteomes" id="UP001165122"/>
    </source>
</evidence>
<evidence type="ECO:0000313" key="10">
    <source>
        <dbReference type="EMBL" id="GMH69840.1"/>
    </source>
</evidence>
<dbReference type="Pfam" id="PF00076">
    <property type="entry name" value="RRM_1"/>
    <property type="match status" value="1"/>
</dbReference>
<dbReference type="Gene3D" id="3.30.70.330">
    <property type="match status" value="1"/>
</dbReference>
<dbReference type="InterPro" id="IPR035979">
    <property type="entry name" value="RBD_domain_sf"/>
</dbReference>
<feature type="compositionally biased region" description="Basic and acidic residues" evidence="8">
    <location>
        <begin position="155"/>
        <end position="165"/>
    </location>
</feature>
<dbReference type="SUPFAM" id="SSF54928">
    <property type="entry name" value="RNA-binding domain, RBD"/>
    <property type="match status" value="1"/>
</dbReference>
<keyword evidence="11" id="KW-1185">Reference proteome</keyword>
<keyword evidence="6 7" id="KW-0694">RNA-binding</keyword>
<evidence type="ECO:0000256" key="7">
    <source>
        <dbReference type="RuleBase" id="RU364036"/>
    </source>
</evidence>
<evidence type="ECO:0000259" key="9">
    <source>
        <dbReference type="PROSITE" id="PS50102"/>
    </source>
</evidence>
<dbReference type="PROSITE" id="PS50102">
    <property type="entry name" value="RRM"/>
    <property type="match status" value="1"/>
</dbReference>
<organism evidence="10 11">
    <name type="scientific">Triparma laevis f. longispina</name>
    <dbReference type="NCBI Taxonomy" id="1714387"/>
    <lineage>
        <taxon>Eukaryota</taxon>
        <taxon>Sar</taxon>
        <taxon>Stramenopiles</taxon>
        <taxon>Ochrophyta</taxon>
        <taxon>Bolidophyceae</taxon>
        <taxon>Parmales</taxon>
        <taxon>Triparmaceae</taxon>
        <taxon>Triparma</taxon>
    </lineage>
</organism>
<dbReference type="InterPro" id="IPR012677">
    <property type="entry name" value="Nucleotide-bd_a/b_plait_sf"/>
</dbReference>
<name>A0A9W7AH47_9STRA</name>
<comment type="subcellular location">
    <subcellularLocation>
        <location evidence="1 7">Nucleus</location>
    </subcellularLocation>
</comment>
<feature type="compositionally biased region" description="Acidic residues" evidence="8">
    <location>
        <begin position="207"/>
        <end position="217"/>
    </location>
</feature>
<dbReference type="AlphaFoldDB" id="A0A9W7AH47"/>
<evidence type="ECO:0000256" key="3">
    <source>
        <dbReference type="ARBA" id="ARBA00022664"/>
    </source>
</evidence>
<dbReference type="GO" id="GO:0045292">
    <property type="term" value="P:mRNA cis splicing, via spliceosome"/>
    <property type="evidence" value="ECO:0007669"/>
    <property type="project" value="InterPro"/>
</dbReference>
<protein>
    <recommendedName>
        <fullName evidence="7">Nuclear cap-binding protein subunit 2</fullName>
    </recommendedName>
    <alternativeName>
        <fullName evidence="7">20 kDa nuclear cap-binding protein</fullName>
    </alternativeName>
</protein>
<keyword evidence="4 7" id="KW-0508">mRNA splicing</keyword>
<dbReference type="EMBL" id="BRXW01000610">
    <property type="protein sequence ID" value="GMH69840.1"/>
    <property type="molecule type" value="Genomic_DNA"/>
</dbReference>
<evidence type="ECO:0000256" key="2">
    <source>
        <dbReference type="ARBA" id="ARBA00010725"/>
    </source>
</evidence>
<dbReference type="GO" id="GO:0000339">
    <property type="term" value="F:RNA cap binding"/>
    <property type="evidence" value="ECO:0007669"/>
    <property type="project" value="InterPro"/>
</dbReference>
<dbReference type="InterPro" id="IPR027157">
    <property type="entry name" value="NCBP2"/>
</dbReference>
<evidence type="ECO:0000256" key="5">
    <source>
        <dbReference type="ARBA" id="ARBA00023242"/>
    </source>
</evidence>
<gene>
    <name evidence="10" type="ORF">TrLO_g4990</name>
</gene>
<evidence type="ECO:0000256" key="6">
    <source>
        <dbReference type="PROSITE-ProRule" id="PRU00176"/>
    </source>
</evidence>
<evidence type="ECO:0000256" key="4">
    <source>
        <dbReference type="ARBA" id="ARBA00023187"/>
    </source>
</evidence>
<comment type="similarity">
    <text evidence="2 7">Belongs to the RRM NCBP2 family.</text>
</comment>
<keyword evidence="3 7" id="KW-0507">mRNA processing</keyword>
<dbReference type="GO" id="GO:0005846">
    <property type="term" value="C:nuclear cap binding complex"/>
    <property type="evidence" value="ECO:0007669"/>
    <property type="project" value="InterPro"/>
</dbReference>
<evidence type="ECO:0000256" key="8">
    <source>
        <dbReference type="SAM" id="MobiDB-lite"/>
    </source>
</evidence>
<dbReference type="GO" id="GO:0005634">
    <property type="term" value="C:nucleus"/>
    <property type="evidence" value="ECO:0007669"/>
    <property type="project" value="UniProtKB-SubCell"/>
</dbReference>
<dbReference type="InterPro" id="IPR000504">
    <property type="entry name" value="RRM_dom"/>
</dbReference>
<dbReference type="OrthoDB" id="201398at2759"/>
<dbReference type="PANTHER" id="PTHR18847:SF0">
    <property type="entry name" value="NUCLEAR CAP-BINDING PROTEIN SUBUNIT 2"/>
    <property type="match status" value="1"/>
</dbReference>
<dbReference type="Proteomes" id="UP001165122">
    <property type="component" value="Unassembled WGS sequence"/>
</dbReference>
<accession>A0A9W7AH47</accession>
<feature type="region of interest" description="Disordered" evidence="8">
    <location>
        <begin position="125"/>
        <end position="232"/>
    </location>
</feature>
<evidence type="ECO:0000256" key="1">
    <source>
        <dbReference type="ARBA" id="ARBA00004123"/>
    </source>
</evidence>
<dbReference type="PANTHER" id="PTHR18847">
    <property type="entry name" value="20 KD NUCLEAR CAP BINDING PROTEIN"/>
    <property type="match status" value="1"/>
</dbReference>
<feature type="compositionally biased region" description="Basic and acidic residues" evidence="8">
    <location>
        <begin position="172"/>
        <end position="200"/>
    </location>
</feature>
<sequence>MSILSGSEILFKSETNVYLDRKYYADLTSQLEVSTRSSTVYVGNLIFDPEPTPEDLIHAHFSMAGPVDEIIMGINRNTKMPCGFCFVVYEDITSAREAVTMLNGTRLWKVDGSGHGIIRVELDPGFKSGRQFGRGSSGAQVRSDRLNNSSQKRRRDPEPPRDGSDHYGPPMTEKKKEKEEKGGGEEGGEKKEEESGDTKMETANADADADGDGDGDGDANPAKRRRVDDGAE</sequence>
<feature type="domain" description="RRM" evidence="9">
    <location>
        <begin position="38"/>
        <end position="125"/>
    </location>
</feature>
<dbReference type="SMART" id="SM00360">
    <property type="entry name" value="RRM"/>
    <property type="match status" value="1"/>
</dbReference>
<keyword evidence="5 7" id="KW-0539">Nucleus</keyword>
<reference evidence="11" key="1">
    <citation type="journal article" date="2023" name="Commun. Biol.">
        <title>Genome analysis of Parmales, the sister group of diatoms, reveals the evolutionary specialization of diatoms from phago-mixotrophs to photoautotrophs.</title>
        <authorList>
            <person name="Ban H."/>
            <person name="Sato S."/>
            <person name="Yoshikawa S."/>
            <person name="Yamada K."/>
            <person name="Nakamura Y."/>
            <person name="Ichinomiya M."/>
            <person name="Sato N."/>
            <person name="Blanc-Mathieu R."/>
            <person name="Endo H."/>
            <person name="Kuwata A."/>
            <person name="Ogata H."/>
        </authorList>
    </citation>
    <scope>NUCLEOTIDE SEQUENCE [LARGE SCALE GENOMIC DNA]</scope>
    <source>
        <strain evidence="11">NIES 3700</strain>
    </source>
</reference>